<dbReference type="AlphaFoldDB" id="A0A392W6J3"/>
<reference evidence="1 2" key="1">
    <citation type="journal article" date="2018" name="Front. Plant Sci.">
        <title>Red Clover (Trifolium pratense) and Zigzag Clover (T. medium) - A Picture of Genomic Similarities and Differences.</title>
        <authorList>
            <person name="Dluhosova J."/>
            <person name="Istvanek J."/>
            <person name="Nedelnik J."/>
            <person name="Repkova J."/>
        </authorList>
    </citation>
    <scope>NUCLEOTIDE SEQUENCE [LARGE SCALE GENOMIC DNA]</scope>
    <source>
        <strain evidence="2">cv. 10/8</strain>
        <tissue evidence="1">Leaf</tissue>
    </source>
</reference>
<evidence type="ECO:0000313" key="1">
    <source>
        <dbReference type="EMBL" id="MCI95957.1"/>
    </source>
</evidence>
<proteinExistence type="predicted"/>
<sequence>MRYKREKEIEKASVVAAATDFS</sequence>
<dbReference type="Proteomes" id="UP000265520">
    <property type="component" value="Unassembled WGS sequence"/>
</dbReference>
<protein>
    <submittedName>
        <fullName evidence="1">Uncharacterized protein</fullName>
    </submittedName>
</protein>
<feature type="non-terminal residue" evidence="1">
    <location>
        <position position="22"/>
    </location>
</feature>
<name>A0A392W6J3_9FABA</name>
<accession>A0A392W6J3</accession>
<organism evidence="1 2">
    <name type="scientific">Trifolium medium</name>
    <dbReference type="NCBI Taxonomy" id="97028"/>
    <lineage>
        <taxon>Eukaryota</taxon>
        <taxon>Viridiplantae</taxon>
        <taxon>Streptophyta</taxon>
        <taxon>Embryophyta</taxon>
        <taxon>Tracheophyta</taxon>
        <taxon>Spermatophyta</taxon>
        <taxon>Magnoliopsida</taxon>
        <taxon>eudicotyledons</taxon>
        <taxon>Gunneridae</taxon>
        <taxon>Pentapetalae</taxon>
        <taxon>rosids</taxon>
        <taxon>fabids</taxon>
        <taxon>Fabales</taxon>
        <taxon>Fabaceae</taxon>
        <taxon>Papilionoideae</taxon>
        <taxon>50 kb inversion clade</taxon>
        <taxon>NPAAA clade</taxon>
        <taxon>Hologalegina</taxon>
        <taxon>IRL clade</taxon>
        <taxon>Trifolieae</taxon>
        <taxon>Trifolium</taxon>
    </lineage>
</organism>
<keyword evidence="2" id="KW-1185">Reference proteome</keyword>
<comment type="caution">
    <text evidence="1">The sequence shown here is derived from an EMBL/GenBank/DDBJ whole genome shotgun (WGS) entry which is preliminary data.</text>
</comment>
<evidence type="ECO:0000313" key="2">
    <source>
        <dbReference type="Proteomes" id="UP000265520"/>
    </source>
</evidence>
<dbReference type="EMBL" id="LXQA011401466">
    <property type="protein sequence ID" value="MCI95957.1"/>
    <property type="molecule type" value="Genomic_DNA"/>
</dbReference>